<sequence>MLDVLALVLLLALGGFIVVVVGASVIYGLDVLHRYLEDSHE</sequence>
<gene>
    <name evidence="1" type="ORF">UFOVP188_24</name>
</gene>
<proteinExistence type="predicted"/>
<name>A0A6J7WES6_9CAUD</name>
<evidence type="ECO:0000313" key="1">
    <source>
        <dbReference type="EMBL" id="CAB5212509.1"/>
    </source>
</evidence>
<reference evidence="1" key="1">
    <citation type="submission" date="2020-05" db="EMBL/GenBank/DDBJ databases">
        <authorList>
            <person name="Chiriac C."/>
            <person name="Salcher M."/>
            <person name="Ghai R."/>
            <person name="Kavagutti S V."/>
        </authorList>
    </citation>
    <scope>NUCLEOTIDE SEQUENCE</scope>
</reference>
<organism evidence="1">
    <name type="scientific">uncultured Caudovirales phage</name>
    <dbReference type="NCBI Taxonomy" id="2100421"/>
    <lineage>
        <taxon>Viruses</taxon>
        <taxon>Duplodnaviria</taxon>
        <taxon>Heunggongvirae</taxon>
        <taxon>Uroviricota</taxon>
        <taxon>Caudoviricetes</taxon>
        <taxon>Peduoviridae</taxon>
        <taxon>Maltschvirus</taxon>
        <taxon>Maltschvirus maltsch</taxon>
    </lineage>
</organism>
<protein>
    <submittedName>
        <fullName evidence="1">Uncharacterized protein</fullName>
    </submittedName>
</protein>
<dbReference type="EMBL" id="LR798236">
    <property type="protein sequence ID" value="CAB5212509.1"/>
    <property type="molecule type" value="Genomic_DNA"/>
</dbReference>
<accession>A0A6J7WES6</accession>